<sequence>MTEAAALSAVPAEPVDGSDPLAGVDAAGSRLVEALSGLGWLPPAEWCVWVDADRLEQVAEIVRQSLTEDLAIARMRSETARESAAATRDQAAAALRRASVALEQSTRLAAAYRALIVGETSRQSEDDRPGARESDPTADRESIGSSAADLDGRRTLPRQLAELRLEVAQLQRALATRTLIGQATGVVMQSLGCSPDLAWQALRALSQRTNTPVRELAASIVNQIGSGPVCEIDALGPLVRQASGGSRPAASSTGRPTRACPESC</sequence>
<proteinExistence type="predicted"/>
<accession>A0ABP7A2V2</accession>
<evidence type="ECO:0000313" key="4">
    <source>
        <dbReference type="Proteomes" id="UP001501490"/>
    </source>
</evidence>
<dbReference type="Pfam" id="PF03861">
    <property type="entry name" value="ANTAR"/>
    <property type="match status" value="1"/>
</dbReference>
<evidence type="ECO:0000259" key="2">
    <source>
        <dbReference type="PROSITE" id="PS50921"/>
    </source>
</evidence>
<dbReference type="SUPFAM" id="SSF52172">
    <property type="entry name" value="CheY-like"/>
    <property type="match status" value="1"/>
</dbReference>
<evidence type="ECO:0000313" key="3">
    <source>
        <dbReference type="EMBL" id="GAA3623882.1"/>
    </source>
</evidence>
<reference evidence="4" key="1">
    <citation type="journal article" date="2019" name="Int. J. Syst. Evol. Microbiol.">
        <title>The Global Catalogue of Microorganisms (GCM) 10K type strain sequencing project: providing services to taxonomists for standard genome sequencing and annotation.</title>
        <authorList>
            <consortium name="The Broad Institute Genomics Platform"/>
            <consortium name="The Broad Institute Genome Sequencing Center for Infectious Disease"/>
            <person name="Wu L."/>
            <person name="Ma J."/>
        </authorList>
    </citation>
    <scope>NUCLEOTIDE SEQUENCE [LARGE SCALE GENOMIC DNA]</scope>
    <source>
        <strain evidence="4">JCM 16929</strain>
    </source>
</reference>
<dbReference type="PROSITE" id="PS50921">
    <property type="entry name" value="ANTAR"/>
    <property type="match status" value="1"/>
</dbReference>
<dbReference type="InterPro" id="IPR036388">
    <property type="entry name" value="WH-like_DNA-bd_sf"/>
</dbReference>
<dbReference type="InterPro" id="IPR005561">
    <property type="entry name" value="ANTAR"/>
</dbReference>
<dbReference type="RefSeq" id="WP_344805484.1">
    <property type="nucleotide sequence ID" value="NZ_BAABAB010000019.1"/>
</dbReference>
<evidence type="ECO:0000256" key="1">
    <source>
        <dbReference type="SAM" id="MobiDB-lite"/>
    </source>
</evidence>
<organism evidence="3 4">
    <name type="scientific">Microlunatus ginsengisoli</name>
    <dbReference type="NCBI Taxonomy" id="363863"/>
    <lineage>
        <taxon>Bacteria</taxon>
        <taxon>Bacillati</taxon>
        <taxon>Actinomycetota</taxon>
        <taxon>Actinomycetes</taxon>
        <taxon>Propionibacteriales</taxon>
        <taxon>Propionibacteriaceae</taxon>
        <taxon>Microlunatus</taxon>
    </lineage>
</organism>
<protein>
    <recommendedName>
        <fullName evidence="2">ANTAR domain-containing protein</fullName>
    </recommendedName>
</protein>
<dbReference type="InterPro" id="IPR011006">
    <property type="entry name" value="CheY-like_superfamily"/>
</dbReference>
<dbReference type="EMBL" id="BAABAB010000019">
    <property type="protein sequence ID" value="GAA3623882.1"/>
    <property type="molecule type" value="Genomic_DNA"/>
</dbReference>
<comment type="caution">
    <text evidence="3">The sequence shown here is derived from an EMBL/GenBank/DDBJ whole genome shotgun (WGS) entry which is preliminary data.</text>
</comment>
<keyword evidence="4" id="KW-1185">Reference proteome</keyword>
<gene>
    <name evidence="3" type="ORF">GCM10022236_27790</name>
</gene>
<feature type="domain" description="ANTAR" evidence="2">
    <location>
        <begin position="160"/>
        <end position="221"/>
    </location>
</feature>
<dbReference type="Gene3D" id="1.10.10.10">
    <property type="entry name" value="Winged helix-like DNA-binding domain superfamily/Winged helix DNA-binding domain"/>
    <property type="match status" value="1"/>
</dbReference>
<feature type="region of interest" description="Disordered" evidence="1">
    <location>
        <begin position="242"/>
        <end position="264"/>
    </location>
</feature>
<dbReference type="SMART" id="SM01012">
    <property type="entry name" value="ANTAR"/>
    <property type="match status" value="1"/>
</dbReference>
<dbReference type="Proteomes" id="UP001501490">
    <property type="component" value="Unassembled WGS sequence"/>
</dbReference>
<name>A0ABP7A2V2_9ACTN</name>
<feature type="compositionally biased region" description="Basic and acidic residues" evidence="1">
    <location>
        <begin position="122"/>
        <end position="142"/>
    </location>
</feature>
<feature type="region of interest" description="Disordered" evidence="1">
    <location>
        <begin position="120"/>
        <end position="151"/>
    </location>
</feature>